<evidence type="ECO:0000256" key="1">
    <source>
        <dbReference type="PROSITE-ProRule" id="PRU00325"/>
    </source>
</evidence>
<comment type="caution">
    <text evidence="3">The sequence shown here is derived from an EMBL/GenBank/DDBJ whole genome shotgun (WGS) entry which is preliminary data.</text>
</comment>
<reference evidence="4" key="1">
    <citation type="submission" date="2016-04" db="EMBL/GenBank/DDBJ databases">
        <title>Cephalotus genome sequencing.</title>
        <authorList>
            <person name="Fukushima K."/>
            <person name="Hasebe M."/>
            <person name="Fang X."/>
        </authorList>
    </citation>
    <scope>NUCLEOTIDE SEQUENCE [LARGE SCALE GENOMIC DNA]</scope>
    <source>
        <strain evidence="4">cv. St1</strain>
    </source>
</reference>
<keyword evidence="1" id="KW-0479">Metal-binding</keyword>
<keyword evidence="1" id="KW-0862">Zinc</keyword>
<dbReference type="PANTHER" id="PTHR47718">
    <property type="entry name" value="OS01G0519700 PROTEIN"/>
    <property type="match status" value="1"/>
</dbReference>
<name>A0A1Q3CRT4_CEPFO</name>
<evidence type="ECO:0000313" key="3">
    <source>
        <dbReference type="EMBL" id="GAV82966.1"/>
    </source>
</evidence>
<sequence>LNQEFDNLDDVYTFYNCYALHKGFGVRKSSSSKSSATGELIWKKFVCDKASWRVKNKEKVDGSEAVSRCRETRDGCMTSLNVRWRKHGKWVVTGFVEEHCHTLDTPRRAGKHRSIVSHKSSAAKDLMEQLHTCGMGPSVIAKAINIMGNITDISTDHVINHLRKHRMNNIGIEDYLVAMHFTQQMRLDSNSYFTAEYESDGTLRSMFWVDARSREEYFVFSDVIVFYVTYKTTKFMMPFASFTGVNHHKQSESIISFFDGFDSNTHLPEFVEQYDRALMSRRQAEERKNYWTMTSNPKLITRFPFEQAAAGCYTAIMFKLFQADLHESLSCWYEMVRNQDAITKYIAGLCDEDKRKWWTIVYDESECVTLKCECVKFETEGYLCRHTLDIMQERHITVILEQYMLKRWTIRAKYTMDAGVSTSNVSENNVTPIMEWGLTTLFTKAAHKASSSTATYNEYHSWLNGFMGKFNELRLTDNQFVPSVGVRSEVGSIVISSDMHGISIRDPQVVRTKGRPKIAS</sequence>
<dbReference type="EMBL" id="BDDD01002767">
    <property type="protein sequence ID" value="GAV82966.1"/>
    <property type="molecule type" value="Genomic_DNA"/>
</dbReference>
<dbReference type="Proteomes" id="UP000187406">
    <property type="component" value="Unassembled WGS sequence"/>
</dbReference>
<keyword evidence="1" id="KW-0863">Zinc-finger</keyword>
<evidence type="ECO:0000259" key="2">
    <source>
        <dbReference type="PROSITE" id="PS50966"/>
    </source>
</evidence>
<dbReference type="OrthoDB" id="2402896at2759"/>
<dbReference type="AlphaFoldDB" id="A0A1Q3CRT4"/>
<organism evidence="3 4">
    <name type="scientific">Cephalotus follicularis</name>
    <name type="common">Albany pitcher plant</name>
    <dbReference type="NCBI Taxonomy" id="3775"/>
    <lineage>
        <taxon>Eukaryota</taxon>
        <taxon>Viridiplantae</taxon>
        <taxon>Streptophyta</taxon>
        <taxon>Embryophyta</taxon>
        <taxon>Tracheophyta</taxon>
        <taxon>Spermatophyta</taxon>
        <taxon>Magnoliopsida</taxon>
        <taxon>eudicotyledons</taxon>
        <taxon>Gunneridae</taxon>
        <taxon>Pentapetalae</taxon>
        <taxon>rosids</taxon>
        <taxon>fabids</taxon>
        <taxon>Oxalidales</taxon>
        <taxon>Cephalotaceae</taxon>
        <taxon>Cephalotus</taxon>
    </lineage>
</organism>
<dbReference type="InterPro" id="IPR004330">
    <property type="entry name" value="FAR1_DNA_bnd_dom"/>
</dbReference>
<dbReference type="InterPro" id="IPR007527">
    <property type="entry name" value="Znf_SWIM"/>
</dbReference>
<evidence type="ECO:0000313" key="4">
    <source>
        <dbReference type="Proteomes" id="UP000187406"/>
    </source>
</evidence>
<dbReference type="InParanoid" id="A0A1Q3CRT4"/>
<keyword evidence="4" id="KW-1185">Reference proteome</keyword>
<dbReference type="Pfam" id="PF03101">
    <property type="entry name" value="FAR1"/>
    <property type="match status" value="1"/>
</dbReference>
<dbReference type="PROSITE" id="PS50966">
    <property type="entry name" value="ZF_SWIM"/>
    <property type="match status" value="1"/>
</dbReference>
<dbReference type="GO" id="GO:0008270">
    <property type="term" value="F:zinc ion binding"/>
    <property type="evidence" value="ECO:0007669"/>
    <property type="project" value="UniProtKB-KW"/>
</dbReference>
<dbReference type="PANTHER" id="PTHR47718:SF7">
    <property type="entry name" value="PROTEIN FAR1-RELATED SEQUENCE"/>
    <property type="match status" value="1"/>
</dbReference>
<accession>A0A1Q3CRT4</accession>
<protein>
    <submittedName>
        <fullName evidence="3">FAR1 domain-containing protein</fullName>
    </submittedName>
</protein>
<gene>
    <name evidence="3" type="ORF">CFOL_v3_26417</name>
</gene>
<dbReference type="STRING" id="3775.A0A1Q3CRT4"/>
<proteinExistence type="predicted"/>
<feature type="domain" description="SWIM-type" evidence="2">
    <location>
        <begin position="358"/>
        <end position="395"/>
    </location>
</feature>
<feature type="non-terminal residue" evidence="3">
    <location>
        <position position="1"/>
    </location>
</feature>